<evidence type="ECO:0008006" key="3">
    <source>
        <dbReference type="Google" id="ProtNLM"/>
    </source>
</evidence>
<evidence type="ECO:0000313" key="1">
    <source>
        <dbReference type="EMBL" id="APU01616.1"/>
    </source>
</evidence>
<protein>
    <recommendedName>
        <fullName evidence="3">Lipoprotein</fullName>
    </recommendedName>
</protein>
<dbReference type="EMBL" id="KY290955">
    <property type="protein sequence ID" value="APU01616.1"/>
    <property type="molecule type" value="Genomic_DNA"/>
</dbReference>
<dbReference type="PROSITE" id="PS51257">
    <property type="entry name" value="PROKAR_LIPOPROTEIN"/>
    <property type="match status" value="1"/>
</dbReference>
<proteinExistence type="predicted"/>
<accession>A0A219YC83</accession>
<reference evidence="1 2" key="1">
    <citation type="journal article" date="2017" name="Sci. Rep.">
        <title>Characterization and diversity of phages infecting Aeromonas salmonicida subsp. salmonicida.</title>
        <authorList>
            <person name="Vincent A.T."/>
            <person name="Paquet V.E."/>
            <person name="Bernatchez A."/>
            <person name="Tremblay D.M."/>
            <person name="Moineau S."/>
            <person name="Charette S.J."/>
        </authorList>
    </citation>
    <scope>NUCLEOTIDE SEQUENCE [LARGE SCALE GENOMIC DNA]</scope>
</reference>
<sequence length="106" mass="12027">MKLWCISLVSVVLLSGCFPNFPKVISENTYSDNVVVTSFEKRYKHQRIVVRTSDGIVIDQYVAKRCSGCAAQVGDKFNVNVTKAVWDDGDVTYNIDRSQTKDFLRK</sequence>
<dbReference type="Proteomes" id="UP000225215">
    <property type="component" value="Segment"/>
</dbReference>
<evidence type="ECO:0000313" key="2">
    <source>
        <dbReference type="Proteomes" id="UP000225215"/>
    </source>
</evidence>
<name>A0A219YC83_9CAUD</name>
<organism evidence="1 2">
    <name type="scientific">Aeromonas phage 65.2</name>
    <dbReference type="NCBI Taxonomy" id="1932896"/>
    <lineage>
        <taxon>Viruses</taxon>
        <taxon>Duplodnaviria</taxon>
        <taxon>Heunggongvirae</taxon>
        <taxon>Uroviricota</taxon>
        <taxon>Caudoviricetes</taxon>
        <taxon>Pantevenvirales</taxon>
        <taxon>Straboviridae</taxon>
        <taxon>Emmerichvirinae</taxon>
        <taxon>Ishigurovirus</taxon>
        <taxon>Ishigurovirus osborne</taxon>
    </lineage>
</organism>